<evidence type="ECO:0000256" key="2">
    <source>
        <dbReference type="ARBA" id="ARBA00022679"/>
    </source>
</evidence>
<dbReference type="Proteomes" id="UP000044071">
    <property type="component" value="Unassembled WGS sequence"/>
</dbReference>
<dbReference type="EMBL" id="CCSB01000002">
    <property type="protein sequence ID" value="CDZ77632.1"/>
    <property type="molecule type" value="Genomic_DNA"/>
</dbReference>
<dbReference type="GO" id="GO:0008146">
    <property type="term" value="F:sulfotransferase activity"/>
    <property type="evidence" value="ECO:0007669"/>
    <property type="project" value="InterPro"/>
</dbReference>
<dbReference type="Gene3D" id="3.40.50.300">
    <property type="entry name" value="P-loop containing nucleotide triphosphate hydrolases"/>
    <property type="match status" value="1"/>
</dbReference>
<evidence type="ECO:0000259" key="3">
    <source>
        <dbReference type="Pfam" id="PF00685"/>
    </source>
</evidence>
<dbReference type="SUPFAM" id="SSF52540">
    <property type="entry name" value="P-loop containing nucleoside triphosphate hydrolases"/>
    <property type="match status" value="1"/>
</dbReference>
<keyword evidence="2 4" id="KW-0808">Transferase</keyword>
<sequence>MILNKGIVWLASYPKSGNTWFRIVLSNLLNSVGQTLDLNKETIIGTGAAARSMMDKALGFDSNLLNEDELEKLRPLVYCWQAEQQKQPEYFKIHDAFYELNNRLPLVPRDASAGVVYFLRNPLDVAISFAHHMNTSLDRAIDMMNDPFLTLKGFTQRPMAQFRQRCSSWTGHVKSWTSIKDIPLLILRYEDMSFATLETFSQAFQFLNMSVSEAMILAALEKSNFEHLKNYEQQFGFRESSPLAGNFFRKGIVGDWESTLNNEQIGRIIRDHGVYMRRFGYLDEQDQPVRMKKDCQWPN</sequence>
<dbReference type="PANTHER" id="PTHR11783">
    <property type="entry name" value="SULFOTRANSFERASE SULT"/>
    <property type="match status" value="1"/>
</dbReference>
<dbReference type="eggNOG" id="ENOG502ZB7Q">
    <property type="taxonomic scope" value="Bacteria"/>
</dbReference>
<dbReference type="InterPro" id="IPR027417">
    <property type="entry name" value="P-loop_NTPase"/>
</dbReference>
<accession>A0A078KX59</accession>
<keyword evidence="5" id="KW-1185">Reference proteome</keyword>
<dbReference type="Pfam" id="PF00685">
    <property type="entry name" value="Sulfotransfer_1"/>
    <property type="match status" value="1"/>
</dbReference>
<name>A0A078KX59_9GAMM</name>
<dbReference type="RefSeq" id="WP_043874136.1">
    <property type="nucleotide sequence ID" value="NZ_CCVW01000002.1"/>
</dbReference>
<feature type="domain" description="Sulfotransferase" evidence="3">
    <location>
        <begin position="8"/>
        <end position="268"/>
    </location>
</feature>
<protein>
    <submittedName>
        <fullName evidence="4">Sulfotransferase domain protein</fullName>
    </submittedName>
</protein>
<gene>
    <name evidence="4" type="ORF">BN59_01916</name>
</gene>
<reference evidence="4 5" key="1">
    <citation type="submission" date="2014-06" db="EMBL/GenBank/DDBJ databases">
        <authorList>
            <person name="Urmite Genomes Urmite Genomes"/>
        </authorList>
    </citation>
    <scope>NUCLEOTIDE SEQUENCE [LARGE SCALE GENOMIC DNA]</scope>
</reference>
<proteinExistence type="inferred from homology"/>
<organism evidence="4 5">
    <name type="scientific">Legionella massiliensis</name>
    <dbReference type="NCBI Taxonomy" id="1034943"/>
    <lineage>
        <taxon>Bacteria</taxon>
        <taxon>Pseudomonadati</taxon>
        <taxon>Pseudomonadota</taxon>
        <taxon>Gammaproteobacteria</taxon>
        <taxon>Legionellales</taxon>
        <taxon>Legionellaceae</taxon>
        <taxon>Legionella</taxon>
    </lineage>
</organism>
<evidence type="ECO:0000313" key="4">
    <source>
        <dbReference type="EMBL" id="CDZ77632.1"/>
    </source>
</evidence>
<evidence type="ECO:0000313" key="5">
    <source>
        <dbReference type="Proteomes" id="UP000044071"/>
    </source>
</evidence>
<comment type="similarity">
    <text evidence="1">Belongs to the sulfotransferase 1 family.</text>
</comment>
<dbReference type="InterPro" id="IPR000863">
    <property type="entry name" value="Sulfotransferase_dom"/>
</dbReference>
<evidence type="ECO:0000256" key="1">
    <source>
        <dbReference type="ARBA" id="ARBA00005771"/>
    </source>
</evidence>
<dbReference type="STRING" id="1034943.BN59_01916"/>
<dbReference type="OrthoDB" id="9804504at2"/>
<dbReference type="AlphaFoldDB" id="A0A078KX59"/>